<evidence type="ECO:0000313" key="2">
    <source>
        <dbReference type="EMBL" id="CAF4798575.1"/>
    </source>
</evidence>
<gene>
    <name evidence="1" type="ORF">BYL167_LOCUS44877</name>
    <name evidence="2" type="ORF">GIL414_LOCUS47057</name>
</gene>
<feature type="non-terminal residue" evidence="2">
    <location>
        <position position="35"/>
    </location>
</feature>
<name>A0A8S3B580_9BILA</name>
<dbReference type="EMBL" id="CAJOBH010122975">
    <property type="protein sequence ID" value="CAF4720923.1"/>
    <property type="molecule type" value="Genomic_DNA"/>
</dbReference>
<reference evidence="2" key="1">
    <citation type="submission" date="2021-02" db="EMBL/GenBank/DDBJ databases">
        <authorList>
            <person name="Nowell W R."/>
        </authorList>
    </citation>
    <scope>NUCLEOTIDE SEQUENCE</scope>
</reference>
<organism evidence="2 3">
    <name type="scientific">Rotaria magnacalcarata</name>
    <dbReference type="NCBI Taxonomy" id="392030"/>
    <lineage>
        <taxon>Eukaryota</taxon>
        <taxon>Metazoa</taxon>
        <taxon>Spiralia</taxon>
        <taxon>Gnathifera</taxon>
        <taxon>Rotifera</taxon>
        <taxon>Eurotatoria</taxon>
        <taxon>Bdelloidea</taxon>
        <taxon>Philodinida</taxon>
        <taxon>Philodinidae</taxon>
        <taxon>Rotaria</taxon>
    </lineage>
</organism>
<dbReference type="EMBL" id="CAJOBJ010149369">
    <property type="protein sequence ID" value="CAF4798575.1"/>
    <property type="molecule type" value="Genomic_DNA"/>
</dbReference>
<sequence length="35" mass="4026">MYPTPNIRSENISWLYEVLADNWIKLGLPSDTSDS</sequence>
<proteinExistence type="predicted"/>
<dbReference type="Proteomes" id="UP000681967">
    <property type="component" value="Unassembled WGS sequence"/>
</dbReference>
<protein>
    <submittedName>
        <fullName evidence="2">Uncharacterized protein</fullName>
    </submittedName>
</protein>
<dbReference type="AlphaFoldDB" id="A0A8S3B580"/>
<comment type="caution">
    <text evidence="2">The sequence shown here is derived from an EMBL/GenBank/DDBJ whole genome shotgun (WGS) entry which is preliminary data.</text>
</comment>
<dbReference type="Proteomes" id="UP000681720">
    <property type="component" value="Unassembled WGS sequence"/>
</dbReference>
<accession>A0A8S3B580</accession>
<evidence type="ECO:0000313" key="3">
    <source>
        <dbReference type="Proteomes" id="UP000681720"/>
    </source>
</evidence>
<evidence type="ECO:0000313" key="1">
    <source>
        <dbReference type="EMBL" id="CAF4720923.1"/>
    </source>
</evidence>